<evidence type="ECO:0000313" key="4">
    <source>
        <dbReference type="Proteomes" id="UP000307790"/>
    </source>
</evidence>
<sequence>MNILEIVQSLDKGGRTVRFVDTVLGLRKEGMKVYPYSLKAPERALKIDDICVIPRHQGYNFSLVLQLIDIIRQESIDVVHAHCEYTQFYAGLACKLTRTPIVATMHRSDLKKYRPSLLNFCLRFLVDSFVAVSQDRQNKLIEQLSIPSDKTQVVHGGVEKTQKVGDEQRLLLRKKLKIPADVFVLFSLGHLGEIKGHHHTIDALQYLDNPKVHLYIAGSGEEGEKLALRKRVAKHQLQERVHFIGQTDIADEWMQACDIFVQPSLEEAFGLVFIEAGSFAKPVIATSVGGIKEIILNNQTGLLVKPGQSKEIAAAIEALEGDKSIRQSLGEKGFTRIHQKFLLKHMINRYQLIFDELITSKVSIWSKLWSR</sequence>
<dbReference type="AlphaFoldDB" id="A0A5R9INZ1"/>
<dbReference type="PANTHER" id="PTHR12526:SF634">
    <property type="entry name" value="BLL3361 PROTEIN"/>
    <property type="match status" value="1"/>
</dbReference>
<dbReference type="GO" id="GO:1901135">
    <property type="term" value="P:carbohydrate derivative metabolic process"/>
    <property type="evidence" value="ECO:0007669"/>
    <property type="project" value="UniProtKB-ARBA"/>
</dbReference>
<organism evidence="3 4">
    <name type="scientific">Thalassotalea litorea</name>
    <dbReference type="NCBI Taxonomy" id="2020715"/>
    <lineage>
        <taxon>Bacteria</taxon>
        <taxon>Pseudomonadati</taxon>
        <taxon>Pseudomonadota</taxon>
        <taxon>Gammaproteobacteria</taxon>
        <taxon>Alteromonadales</taxon>
        <taxon>Colwelliaceae</taxon>
        <taxon>Thalassotalea</taxon>
    </lineage>
</organism>
<feature type="domain" description="Glycosyltransferase subfamily 4-like N-terminal" evidence="2">
    <location>
        <begin position="13"/>
        <end position="159"/>
    </location>
</feature>
<protein>
    <submittedName>
        <fullName evidence="3">Glycosyltransferase family 4 protein</fullName>
    </submittedName>
</protein>
<name>A0A5R9INZ1_9GAMM</name>
<proteinExistence type="predicted"/>
<comment type="caution">
    <text evidence="3">The sequence shown here is derived from an EMBL/GenBank/DDBJ whole genome shotgun (WGS) entry which is preliminary data.</text>
</comment>
<dbReference type="EMBL" id="VCBC01000006">
    <property type="protein sequence ID" value="TLU65777.1"/>
    <property type="molecule type" value="Genomic_DNA"/>
</dbReference>
<dbReference type="Pfam" id="PF13439">
    <property type="entry name" value="Glyco_transf_4"/>
    <property type="match status" value="1"/>
</dbReference>
<dbReference type="Pfam" id="PF00534">
    <property type="entry name" value="Glycos_transf_1"/>
    <property type="match status" value="1"/>
</dbReference>
<gene>
    <name evidence="3" type="ORF">FE810_07650</name>
</gene>
<reference evidence="3 4" key="1">
    <citation type="submission" date="2019-05" db="EMBL/GenBank/DDBJ databases">
        <title>Genome sequences of Thalassotalea litorea 1K03283.</title>
        <authorList>
            <person name="Zhang D."/>
        </authorList>
    </citation>
    <scope>NUCLEOTIDE SEQUENCE [LARGE SCALE GENOMIC DNA]</scope>
    <source>
        <strain evidence="3 4">MCCC 1K03283</strain>
    </source>
</reference>
<dbReference type="CDD" id="cd03801">
    <property type="entry name" value="GT4_PimA-like"/>
    <property type="match status" value="1"/>
</dbReference>
<dbReference type="PANTHER" id="PTHR12526">
    <property type="entry name" value="GLYCOSYLTRANSFERASE"/>
    <property type="match status" value="1"/>
</dbReference>
<evidence type="ECO:0000259" key="2">
    <source>
        <dbReference type="Pfam" id="PF13439"/>
    </source>
</evidence>
<keyword evidence="3" id="KW-0808">Transferase</keyword>
<evidence type="ECO:0000259" key="1">
    <source>
        <dbReference type="Pfam" id="PF00534"/>
    </source>
</evidence>
<dbReference type="Proteomes" id="UP000307790">
    <property type="component" value="Unassembled WGS sequence"/>
</dbReference>
<dbReference type="OrthoDB" id="9795746at2"/>
<dbReference type="Gene3D" id="3.40.50.2000">
    <property type="entry name" value="Glycogen Phosphorylase B"/>
    <property type="match status" value="2"/>
</dbReference>
<feature type="domain" description="Glycosyl transferase family 1" evidence="1">
    <location>
        <begin position="172"/>
        <end position="333"/>
    </location>
</feature>
<accession>A0A5R9INZ1</accession>
<dbReference type="InterPro" id="IPR001296">
    <property type="entry name" value="Glyco_trans_1"/>
</dbReference>
<dbReference type="GO" id="GO:0016757">
    <property type="term" value="F:glycosyltransferase activity"/>
    <property type="evidence" value="ECO:0007669"/>
    <property type="project" value="InterPro"/>
</dbReference>
<keyword evidence="4" id="KW-1185">Reference proteome</keyword>
<evidence type="ECO:0000313" key="3">
    <source>
        <dbReference type="EMBL" id="TLU65777.1"/>
    </source>
</evidence>
<dbReference type="InterPro" id="IPR028098">
    <property type="entry name" value="Glyco_trans_4-like_N"/>
</dbReference>
<dbReference type="SUPFAM" id="SSF53756">
    <property type="entry name" value="UDP-Glycosyltransferase/glycogen phosphorylase"/>
    <property type="match status" value="1"/>
</dbReference>
<dbReference type="RefSeq" id="WP_138319438.1">
    <property type="nucleotide sequence ID" value="NZ_VCBC01000006.1"/>
</dbReference>